<feature type="active site" evidence="2">
    <location>
        <position position="273"/>
    </location>
</feature>
<gene>
    <name evidence="5" type="ORF">GCM10009809_08680</name>
</gene>
<dbReference type="InterPro" id="IPR016163">
    <property type="entry name" value="Ald_DH_C"/>
</dbReference>
<dbReference type="Gene3D" id="3.40.309.10">
    <property type="entry name" value="Aldehyde Dehydrogenase, Chain A, domain 2"/>
    <property type="match status" value="1"/>
</dbReference>
<dbReference type="SUPFAM" id="SSF53720">
    <property type="entry name" value="ALDH-like"/>
    <property type="match status" value="1"/>
</dbReference>
<keyword evidence="6" id="KW-1185">Reference proteome</keyword>
<evidence type="ECO:0000256" key="2">
    <source>
        <dbReference type="PROSITE-ProRule" id="PRU10007"/>
    </source>
</evidence>
<dbReference type="RefSeq" id="WP_344246034.1">
    <property type="nucleotide sequence ID" value="NZ_BAAAPM010000003.1"/>
</dbReference>
<sequence>MSTAHESDGALGDLIDPELPAATYVLEPDVVAPLVRRIVTSHAAGTHRSHLPFTGAPLAAFPLSSPDDVETAVARARAAQGAWAGTPVRERAAVLDRLGALVLRRQSEILDLVQMESGKARRSAFEEVADVAQVCRHYAVRGARYLADRREPGLLSVLTGVRVHRRPVGVVGAITPWNYPLTLVLAEAVPALLAGNAVVVKPDPQTTLSALWVAEALEEAGLPEDLFLVVAGGGDVGAALVDHVDHVAFTGSTATGRTVAARAGERLIGATLELGGKNPLYVAADADLDRVVPGVVRACFANAGQLCMSIERLVLHERIAEPFLERFVEAVRALRLGAELDYTADVGSLVSAAQLARVAEHVDDALAKGAKALVGGVHRADVGPYFYAPTVLDDVPADALCAHQETFGPVVAVTRVASDDEAVRVMNDTELGLNASIWSSDVARARRLAARVEAGTVNINDGYTSAWGSPGAPMGGFKASGLGRRHGREAIDGMTEAQTVAVQRGARFGVSLDALYSLGGETPSRVLTVALGAMRRLRLP</sequence>
<evidence type="ECO:0000313" key="6">
    <source>
        <dbReference type="Proteomes" id="UP001501138"/>
    </source>
</evidence>
<evidence type="ECO:0000256" key="3">
    <source>
        <dbReference type="RuleBase" id="RU003345"/>
    </source>
</evidence>
<reference evidence="5 6" key="1">
    <citation type="journal article" date="2019" name="Int. J. Syst. Evol. Microbiol.">
        <title>The Global Catalogue of Microorganisms (GCM) 10K type strain sequencing project: providing services to taxonomists for standard genome sequencing and annotation.</title>
        <authorList>
            <consortium name="The Broad Institute Genomics Platform"/>
            <consortium name="The Broad Institute Genome Sequencing Center for Infectious Disease"/>
            <person name="Wu L."/>
            <person name="Ma J."/>
        </authorList>
    </citation>
    <scope>NUCLEOTIDE SEQUENCE [LARGE SCALE GENOMIC DNA]</scope>
    <source>
        <strain evidence="5 6">JCM 15589</strain>
    </source>
</reference>
<protein>
    <submittedName>
        <fullName evidence="5">Succinic semialdehyde dehydrogenase</fullName>
    </submittedName>
</protein>
<dbReference type="InterPro" id="IPR016162">
    <property type="entry name" value="Ald_DH_N"/>
</dbReference>
<dbReference type="Proteomes" id="UP001501138">
    <property type="component" value="Unassembled WGS sequence"/>
</dbReference>
<dbReference type="InterPro" id="IPR015590">
    <property type="entry name" value="Aldehyde_DH_dom"/>
</dbReference>
<dbReference type="EMBL" id="BAAAPM010000003">
    <property type="protein sequence ID" value="GAA1714778.1"/>
    <property type="molecule type" value="Genomic_DNA"/>
</dbReference>
<dbReference type="PANTHER" id="PTHR11699">
    <property type="entry name" value="ALDEHYDE DEHYDROGENASE-RELATED"/>
    <property type="match status" value="1"/>
</dbReference>
<organism evidence="5 6">
    <name type="scientific">Isoptericola hypogeus</name>
    <dbReference type="NCBI Taxonomy" id="300179"/>
    <lineage>
        <taxon>Bacteria</taxon>
        <taxon>Bacillati</taxon>
        <taxon>Actinomycetota</taxon>
        <taxon>Actinomycetes</taxon>
        <taxon>Micrococcales</taxon>
        <taxon>Promicromonosporaceae</taxon>
        <taxon>Isoptericola</taxon>
    </lineage>
</organism>
<keyword evidence="1 3" id="KW-0560">Oxidoreductase</keyword>
<dbReference type="PROSITE" id="PS00687">
    <property type="entry name" value="ALDEHYDE_DEHYDR_GLU"/>
    <property type="match status" value="1"/>
</dbReference>
<evidence type="ECO:0000313" key="5">
    <source>
        <dbReference type="EMBL" id="GAA1714778.1"/>
    </source>
</evidence>
<dbReference type="InterPro" id="IPR016161">
    <property type="entry name" value="Ald_DH/histidinol_DH"/>
</dbReference>
<comment type="caution">
    <text evidence="5">The sequence shown here is derived from an EMBL/GenBank/DDBJ whole genome shotgun (WGS) entry which is preliminary data.</text>
</comment>
<dbReference type="NCBIfam" id="NF006916">
    <property type="entry name" value="PRK09407.1"/>
    <property type="match status" value="1"/>
</dbReference>
<dbReference type="Gene3D" id="3.40.605.10">
    <property type="entry name" value="Aldehyde Dehydrogenase, Chain A, domain 1"/>
    <property type="match status" value="1"/>
</dbReference>
<comment type="similarity">
    <text evidence="3">Belongs to the aldehyde dehydrogenase family.</text>
</comment>
<dbReference type="Pfam" id="PF00171">
    <property type="entry name" value="Aldedh"/>
    <property type="match status" value="1"/>
</dbReference>
<accession>A0ABN2IZ94</accession>
<feature type="domain" description="Aldehyde dehydrogenase" evidence="4">
    <location>
        <begin position="45"/>
        <end position="500"/>
    </location>
</feature>
<dbReference type="InterPro" id="IPR029510">
    <property type="entry name" value="Ald_DH_CS_GLU"/>
</dbReference>
<proteinExistence type="inferred from homology"/>
<evidence type="ECO:0000256" key="1">
    <source>
        <dbReference type="ARBA" id="ARBA00023002"/>
    </source>
</evidence>
<name>A0ABN2IZ94_9MICO</name>
<evidence type="ECO:0000259" key="4">
    <source>
        <dbReference type="Pfam" id="PF00171"/>
    </source>
</evidence>